<gene>
    <name evidence="1" type="ORF">HPULCUR_006043</name>
</gene>
<reference evidence="1 2" key="1">
    <citation type="submission" date="2024-04" db="EMBL/GenBank/DDBJ databases">
        <title>genome sequences of Mucor flavus KT1a and Helicostylum pulchrum KT1b strains isolation_sourced from the surface of a dry-aged beef.</title>
        <authorList>
            <person name="Toyotome T."/>
            <person name="Hosono M."/>
            <person name="Torimaru M."/>
            <person name="Fukuda K."/>
            <person name="Mikami N."/>
        </authorList>
    </citation>
    <scope>NUCLEOTIDE SEQUENCE [LARGE SCALE GENOMIC DNA]</scope>
    <source>
        <strain evidence="1 2">KT1b</strain>
    </source>
</reference>
<dbReference type="Proteomes" id="UP001476247">
    <property type="component" value="Unassembled WGS sequence"/>
</dbReference>
<proteinExistence type="predicted"/>
<keyword evidence="2" id="KW-1185">Reference proteome</keyword>
<sequence length="146" mass="16836">MLVIGRITADGTLSENEFTTILNDLKACASKMKSVKLKYTYNGRKFVYNKGCTCCKITPSELEDYPYNSDDSYNSDDCNDDDYLYDSSADNCDDDSVFSMLHYYSDNDGDFNDYDSDDRCNYCYDSDDNRRNYGYDSDCYDNSALR</sequence>
<comment type="caution">
    <text evidence="1">The sequence shown here is derived from an EMBL/GenBank/DDBJ whole genome shotgun (WGS) entry which is preliminary data.</text>
</comment>
<accession>A0ABP9Y0S3</accession>
<evidence type="ECO:0000313" key="1">
    <source>
        <dbReference type="EMBL" id="GAA5800607.1"/>
    </source>
</evidence>
<dbReference type="EMBL" id="BAABUJ010000016">
    <property type="protein sequence ID" value="GAA5800607.1"/>
    <property type="molecule type" value="Genomic_DNA"/>
</dbReference>
<organism evidence="1 2">
    <name type="scientific">Helicostylum pulchrum</name>
    <dbReference type="NCBI Taxonomy" id="562976"/>
    <lineage>
        <taxon>Eukaryota</taxon>
        <taxon>Fungi</taxon>
        <taxon>Fungi incertae sedis</taxon>
        <taxon>Mucoromycota</taxon>
        <taxon>Mucoromycotina</taxon>
        <taxon>Mucoromycetes</taxon>
        <taxon>Mucorales</taxon>
        <taxon>Mucorineae</taxon>
        <taxon>Mucoraceae</taxon>
        <taxon>Helicostylum</taxon>
    </lineage>
</organism>
<protein>
    <submittedName>
        <fullName evidence="1">Uncharacterized protein</fullName>
    </submittedName>
</protein>
<evidence type="ECO:0000313" key="2">
    <source>
        <dbReference type="Proteomes" id="UP001476247"/>
    </source>
</evidence>
<name>A0ABP9Y0S3_9FUNG</name>